<protein>
    <submittedName>
        <fullName evidence="2">Uncharacterized protein</fullName>
    </submittedName>
</protein>
<dbReference type="KEGG" id="mng:MNEG_15981"/>
<dbReference type="RefSeq" id="XP_013891002.1">
    <property type="nucleotide sequence ID" value="XM_014035548.1"/>
</dbReference>
<evidence type="ECO:0000256" key="1">
    <source>
        <dbReference type="SAM" id="MobiDB-lite"/>
    </source>
</evidence>
<dbReference type="AlphaFoldDB" id="A0A0D2IVL0"/>
<feature type="non-terminal residue" evidence="2">
    <location>
        <position position="70"/>
    </location>
</feature>
<name>A0A0D2IVL0_9CHLO</name>
<evidence type="ECO:0000313" key="3">
    <source>
        <dbReference type="Proteomes" id="UP000054498"/>
    </source>
</evidence>
<gene>
    <name evidence="2" type="ORF">MNEG_15981</name>
</gene>
<dbReference type="Proteomes" id="UP000054498">
    <property type="component" value="Unassembled WGS sequence"/>
</dbReference>
<keyword evidence="3" id="KW-1185">Reference proteome</keyword>
<evidence type="ECO:0000313" key="2">
    <source>
        <dbReference type="EMBL" id="KIY91982.1"/>
    </source>
</evidence>
<sequence>MGRRKRDDGDDRAHLKMCLALGVTPGDESHDLDCLRPPKKAKRRQLAEPRPPGASADEPDKRLGPDGSIV</sequence>
<dbReference type="EMBL" id="KK106069">
    <property type="protein sequence ID" value="KIY91982.1"/>
    <property type="molecule type" value="Genomic_DNA"/>
</dbReference>
<dbReference type="GeneID" id="25733696"/>
<accession>A0A0D2IVL0</accession>
<proteinExistence type="predicted"/>
<organism evidence="2 3">
    <name type="scientific">Monoraphidium neglectum</name>
    <dbReference type="NCBI Taxonomy" id="145388"/>
    <lineage>
        <taxon>Eukaryota</taxon>
        <taxon>Viridiplantae</taxon>
        <taxon>Chlorophyta</taxon>
        <taxon>core chlorophytes</taxon>
        <taxon>Chlorophyceae</taxon>
        <taxon>CS clade</taxon>
        <taxon>Sphaeropleales</taxon>
        <taxon>Selenastraceae</taxon>
        <taxon>Monoraphidium</taxon>
    </lineage>
</organism>
<reference evidence="2 3" key="1">
    <citation type="journal article" date="2013" name="BMC Genomics">
        <title>Reconstruction of the lipid metabolism for the microalga Monoraphidium neglectum from its genome sequence reveals characteristics suitable for biofuel production.</title>
        <authorList>
            <person name="Bogen C."/>
            <person name="Al-Dilaimi A."/>
            <person name="Albersmeier A."/>
            <person name="Wichmann J."/>
            <person name="Grundmann M."/>
            <person name="Rupp O."/>
            <person name="Lauersen K.J."/>
            <person name="Blifernez-Klassen O."/>
            <person name="Kalinowski J."/>
            <person name="Goesmann A."/>
            <person name="Mussgnug J.H."/>
            <person name="Kruse O."/>
        </authorList>
    </citation>
    <scope>NUCLEOTIDE SEQUENCE [LARGE SCALE GENOMIC DNA]</scope>
    <source>
        <strain evidence="2 3">SAG 48.87</strain>
    </source>
</reference>
<feature type="compositionally biased region" description="Basic and acidic residues" evidence="1">
    <location>
        <begin position="27"/>
        <end position="36"/>
    </location>
</feature>
<feature type="region of interest" description="Disordered" evidence="1">
    <location>
        <begin position="23"/>
        <end position="70"/>
    </location>
</feature>